<accession>A0ABN9LGX2</accession>
<sequence length="96" mass="10431">MLNGYLLASKAYLNSYLKETADQDIKPSPSNAMAALTGLQQLKRTKELANASRLFPPTSRFSAVKESGEPGSKMSQLCHQVENTIIDIINMSVTGV</sequence>
<reference evidence="1" key="1">
    <citation type="submission" date="2023-07" db="EMBL/GenBank/DDBJ databases">
        <authorList>
            <person name="Stuckert A."/>
        </authorList>
    </citation>
    <scope>NUCLEOTIDE SEQUENCE</scope>
</reference>
<comment type="caution">
    <text evidence="1">The sequence shown here is derived from an EMBL/GenBank/DDBJ whole genome shotgun (WGS) entry which is preliminary data.</text>
</comment>
<evidence type="ECO:0000313" key="2">
    <source>
        <dbReference type="Proteomes" id="UP001176940"/>
    </source>
</evidence>
<dbReference type="Proteomes" id="UP001176940">
    <property type="component" value="Unassembled WGS sequence"/>
</dbReference>
<gene>
    <name evidence="1" type="ORF">RIMI_LOCUS8098400</name>
</gene>
<evidence type="ECO:0000313" key="1">
    <source>
        <dbReference type="EMBL" id="CAJ0939691.1"/>
    </source>
</evidence>
<organism evidence="1 2">
    <name type="scientific">Ranitomeya imitator</name>
    <name type="common">mimic poison frog</name>
    <dbReference type="NCBI Taxonomy" id="111125"/>
    <lineage>
        <taxon>Eukaryota</taxon>
        <taxon>Metazoa</taxon>
        <taxon>Chordata</taxon>
        <taxon>Craniata</taxon>
        <taxon>Vertebrata</taxon>
        <taxon>Euteleostomi</taxon>
        <taxon>Amphibia</taxon>
        <taxon>Batrachia</taxon>
        <taxon>Anura</taxon>
        <taxon>Neobatrachia</taxon>
        <taxon>Hyloidea</taxon>
        <taxon>Dendrobatidae</taxon>
        <taxon>Dendrobatinae</taxon>
        <taxon>Ranitomeya</taxon>
    </lineage>
</organism>
<proteinExistence type="predicted"/>
<name>A0ABN9LGX2_9NEOB</name>
<protein>
    <submittedName>
        <fullName evidence="1">Uncharacterized protein</fullName>
    </submittedName>
</protein>
<keyword evidence="2" id="KW-1185">Reference proteome</keyword>
<dbReference type="EMBL" id="CAUEEQ010015806">
    <property type="protein sequence ID" value="CAJ0939691.1"/>
    <property type="molecule type" value="Genomic_DNA"/>
</dbReference>